<dbReference type="Pfam" id="PF04446">
    <property type="entry name" value="Thg1"/>
    <property type="match status" value="1"/>
</dbReference>
<evidence type="ECO:0000256" key="9">
    <source>
        <dbReference type="ARBA" id="ARBA00023134"/>
    </source>
</evidence>
<feature type="binding site" evidence="12">
    <location>
        <position position="29"/>
    </location>
    <ligand>
        <name>Mg(2+)</name>
        <dbReference type="ChEBI" id="CHEBI:18420"/>
        <label>1</label>
        <note>catalytic</note>
    </ligand>
</feature>
<dbReference type="Pfam" id="PF14413">
    <property type="entry name" value="Thg1C"/>
    <property type="match status" value="1"/>
</dbReference>
<evidence type="ECO:0000256" key="6">
    <source>
        <dbReference type="ARBA" id="ARBA00022723"/>
    </source>
</evidence>
<dbReference type="AlphaFoldDB" id="A0A1Y1JA39"/>
<dbReference type="OMA" id="WKQHTEI"/>
<dbReference type="GO" id="GO:0008193">
    <property type="term" value="F:tRNA guanylyltransferase activity"/>
    <property type="evidence" value="ECO:0007669"/>
    <property type="project" value="UniProtKB-UniRule"/>
</dbReference>
<feature type="binding site" evidence="12">
    <location>
        <position position="30"/>
    </location>
    <ligand>
        <name>Mg(2+)</name>
        <dbReference type="ChEBI" id="CHEBI:18420"/>
        <label>1</label>
        <note>catalytic</note>
    </ligand>
</feature>
<evidence type="ECO:0000313" key="15">
    <source>
        <dbReference type="EMBL" id="GAW79369.1"/>
    </source>
</evidence>
<feature type="binding site" evidence="12">
    <location>
        <position position="76"/>
    </location>
    <ligand>
        <name>Mg(2+)</name>
        <dbReference type="ChEBI" id="CHEBI:18420"/>
        <label>2</label>
        <note>catalytic</note>
    </ligand>
</feature>
<evidence type="ECO:0000256" key="8">
    <source>
        <dbReference type="ARBA" id="ARBA00022842"/>
    </source>
</evidence>
<dbReference type="GO" id="GO:0000287">
    <property type="term" value="F:magnesium ion binding"/>
    <property type="evidence" value="ECO:0007669"/>
    <property type="project" value="UniProtKB-UniRule"/>
</dbReference>
<dbReference type="EC" id="2.7.7.79" evidence="2 10"/>
<evidence type="ECO:0000256" key="4">
    <source>
        <dbReference type="ARBA" id="ARBA00022694"/>
    </source>
</evidence>
<comment type="caution">
    <text evidence="15">The sequence shown here is derived from an EMBL/GenBank/DDBJ whole genome shotgun (WGS) entry which is preliminary data.</text>
</comment>
<accession>A0A1Y1JA39</accession>
<comment type="function">
    <text evidence="10">Adds a GMP to the 5'-end of tRNA(His) after transcription and RNase P cleavage.</text>
</comment>
<feature type="domain" description="tRNAHis guanylyltransferase catalytic" evidence="13">
    <location>
        <begin position="7"/>
        <end position="135"/>
    </location>
</feature>
<reference evidence="16" key="1">
    <citation type="submission" date="2017-04" db="EMBL/GenBank/DDBJ databases">
        <title>Plasmodium gonderi genome.</title>
        <authorList>
            <person name="Arisue N."/>
            <person name="Honma H."/>
            <person name="Kawai S."/>
            <person name="Tougan T."/>
            <person name="Tanabe K."/>
            <person name="Horii T."/>
        </authorList>
    </citation>
    <scope>NUCLEOTIDE SEQUENCE [LARGE SCALE GENOMIC DNA]</scope>
    <source>
        <strain evidence="16">ATCC 30045</strain>
    </source>
</reference>
<dbReference type="GO" id="GO:0006400">
    <property type="term" value="P:tRNA modification"/>
    <property type="evidence" value="ECO:0007669"/>
    <property type="project" value="UniProtKB-UniRule"/>
</dbReference>
<keyword evidence="16" id="KW-1185">Reference proteome</keyword>
<evidence type="ECO:0000256" key="11">
    <source>
        <dbReference type="PIRSR" id="PIRSR028980-1"/>
    </source>
</evidence>
<name>A0A1Y1JA39_PLAGO</name>
<evidence type="ECO:0000256" key="3">
    <source>
        <dbReference type="ARBA" id="ARBA00022679"/>
    </source>
</evidence>
<dbReference type="InterPro" id="IPR038469">
    <property type="entry name" value="tRNAHis_GuaTrfase_Thg1_sf"/>
</dbReference>
<dbReference type="GeneID" id="39746077"/>
<evidence type="ECO:0000256" key="7">
    <source>
        <dbReference type="ARBA" id="ARBA00022741"/>
    </source>
</evidence>
<keyword evidence="3 10" id="KW-0808">Transferase</keyword>
<dbReference type="PANTHER" id="PTHR12729:SF6">
    <property type="entry name" value="TRNA(HIS) GUANYLYLTRANSFERASE-RELATED"/>
    <property type="match status" value="1"/>
</dbReference>
<dbReference type="EMBL" id="BDQF01000003">
    <property type="protein sequence ID" value="GAW79369.1"/>
    <property type="molecule type" value="Genomic_DNA"/>
</dbReference>
<feature type="binding site" evidence="11">
    <location>
        <begin position="75"/>
        <end position="76"/>
    </location>
    <ligand>
        <name>GTP</name>
        <dbReference type="ChEBI" id="CHEBI:37565"/>
    </ligand>
</feature>
<comment type="catalytic activity">
    <reaction evidence="10">
        <text>a 5'-end ribonucleotide-tRNA(His) + GTP + ATP + H2O = a 5'-end phospho-guanosine-ribonucleotide-tRNA(His) + AMP + 2 diphosphate + H(+)</text>
        <dbReference type="Rhea" id="RHEA:54564"/>
        <dbReference type="Rhea" id="RHEA-COMP:14193"/>
        <dbReference type="Rhea" id="RHEA-COMP:14917"/>
        <dbReference type="ChEBI" id="CHEBI:15377"/>
        <dbReference type="ChEBI" id="CHEBI:15378"/>
        <dbReference type="ChEBI" id="CHEBI:30616"/>
        <dbReference type="ChEBI" id="CHEBI:33019"/>
        <dbReference type="ChEBI" id="CHEBI:37565"/>
        <dbReference type="ChEBI" id="CHEBI:138282"/>
        <dbReference type="ChEBI" id="CHEBI:141847"/>
        <dbReference type="ChEBI" id="CHEBI:456215"/>
        <dbReference type="EC" id="2.7.7.79"/>
    </reaction>
</comment>
<keyword evidence="8 10" id="KW-0460">Magnesium</keyword>
<dbReference type="OrthoDB" id="62560at2759"/>
<evidence type="ECO:0000256" key="2">
    <source>
        <dbReference type="ARBA" id="ARBA00012511"/>
    </source>
</evidence>
<proteinExistence type="inferred from homology"/>
<dbReference type="PANTHER" id="PTHR12729">
    <property type="entry name" value="TRNA(HIS) GUANYLYLTRANSFERASE-RELATED"/>
    <property type="match status" value="1"/>
</dbReference>
<dbReference type="Proteomes" id="UP000195521">
    <property type="component" value="Unassembled WGS sequence"/>
</dbReference>
<evidence type="ECO:0000256" key="12">
    <source>
        <dbReference type="PIRSR" id="PIRSR028980-2"/>
    </source>
</evidence>
<evidence type="ECO:0000256" key="10">
    <source>
        <dbReference type="PIRNR" id="PIRNR028980"/>
    </source>
</evidence>
<dbReference type="RefSeq" id="XP_028541958.1">
    <property type="nucleotide sequence ID" value="XM_028686157.1"/>
</dbReference>
<evidence type="ECO:0000259" key="14">
    <source>
        <dbReference type="Pfam" id="PF14413"/>
    </source>
</evidence>
<feature type="binding site" evidence="12">
    <location>
        <position position="29"/>
    </location>
    <ligand>
        <name>Mg(2+)</name>
        <dbReference type="ChEBI" id="CHEBI:18420"/>
        <label>2</label>
        <note>catalytic</note>
    </ligand>
</feature>
<keyword evidence="5 10" id="KW-0548">Nucleotidyltransferase</keyword>
<keyword evidence="6 10" id="KW-0479">Metal-binding</keyword>
<dbReference type="Gene3D" id="3.30.70.3000">
    <property type="match status" value="1"/>
</dbReference>
<evidence type="ECO:0000259" key="13">
    <source>
        <dbReference type="Pfam" id="PF04446"/>
    </source>
</evidence>
<evidence type="ECO:0000256" key="5">
    <source>
        <dbReference type="ARBA" id="ARBA00022695"/>
    </source>
</evidence>
<comment type="cofactor">
    <cofactor evidence="12">
        <name>Mg(2+)</name>
        <dbReference type="ChEBI" id="CHEBI:18420"/>
    </cofactor>
    <text evidence="12">Binds 2 magnesium ions per subunit.</text>
</comment>
<dbReference type="InterPro" id="IPR024956">
    <property type="entry name" value="tRNAHis_GuaTrfase_cat"/>
</dbReference>
<evidence type="ECO:0000313" key="16">
    <source>
        <dbReference type="Proteomes" id="UP000195521"/>
    </source>
</evidence>
<feature type="binding site" evidence="12">
    <location>
        <position position="76"/>
    </location>
    <ligand>
        <name>Mg(2+)</name>
        <dbReference type="ChEBI" id="CHEBI:18420"/>
        <label>1</label>
        <note>catalytic</note>
    </ligand>
</feature>
<sequence>MANSKFAYVKQFEEEKRILLNCYFIVRIDGSDFKKFTKTHVYTKPNDIRGLNLMNSCAKKVMNKFDEIDLAYGHSDEYSFLFRKKAKIWNRRYDKILTNVVSYFTSSFIYQWKFFFSEQELVYPPCFDARIIIFPTEKETKDYFSWRQVDCHINTQYNECFWNLIQKANYSKDEAYKFLLTTQKKEKNELLFSRFGINYNDLPEIFRRGSIIIRNSAANTTRAEVNTDIAIDCVEKQKQGRGDEDLKAPIVEEKRDDAFTMYTPTKQTKESMTKLILSHENLVCDRFWNKYGFVFDK</sequence>
<dbReference type="InterPro" id="IPR025845">
    <property type="entry name" value="Thg1_C_dom"/>
</dbReference>
<gene>
    <name evidence="15" type="ORF">PGO_031730</name>
</gene>
<protein>
    <recommendedName>
        <fullName evidence="2 10">tRNA(His) guanylyltransferase</fullName>
        <ecNumber evidence="2 10">2.7.7.79</ecNumber>
    </recommendedName>
    <alternativeName>
        <fullName evidence="10">tRNA-histidine guanylyltransferase</fullName>
    </alternativeName>
</protein>
<keyword evidence="7 10" id="KW-0547">Nucleotide-binding</keyword>
<evidence type="ECO:0000256" key="1">
    <source>
        <dbReference type="ARBA" id="ARBA00010113"/>
    </source>
</evidence>
<feature type="domain" description="Thg1 C-terminal" evidence="14">
    <location>
        <begin position="139"/>
        <end position="241"/>
    </location>
</feature>
<keyword evidence="9 10" id="KW-0342">GTP-binding</keyword>
<organism evidence="15 16">
    <name type="scientific">Plasmodium gonderi</name>
    <dbReference type="NCBI Taxonomy" id="77519"/>
    <lineage>
        <taxon>Eukaryota</taxon>
        <taxon>Sar</taxon>
        <taxon>Alveolata</taxon>
        <taxon>Apicomplexa</taxon>
        <taxon>Aconoidasida</taxon>
        <taxon>Haemosporida</taxon>
        <taxon>Plasmodiidae</taxon>
        <taxon>Plasmodium</taxon>
        <taxon>Plasmodium (Plasmodium)</taxon>
    </lineage>
</organism>
<dbReference type="GO" id="GO:0005525">
    <property type="term" value="F:GTP binding"/>
    <property type="evidence" value="ECO:0007669"/>
    <property type="project" value="UniProtKB-UniRule"/>
</dbReference>
<dbReference type="PIRSF" id="PIRSF028980">
    <property type="entry name" value="tRNAHis_guanylyltransferase"/>
    <property type="match status" value="1"/>
</dbReference>
<comment type="similarity">
    <text evidence="1 10">Belongs to the tRNA(His) guanylyltransferase family.</text>
</comment>
<dbReference type="InterPro" id="IPR007537">
    <property type="entry name" value="tRNAHis_GuaTrfase_Thg1"/>
</dbReference>
<keyword evidence="4 10" id="KW-0819">tRNA processing</keyword>